<keyword evidence="3" id="KW-1185">Reference proteome</keyword>
<dbReference type="EMBL" id="JAHRHJ020000001">
    <property type="protein sequence ID" value="KAH9328424.1"/>
    <property type="molecule type" value="Genomic_DNA"/>
</dbReference>
<feature type="coiled-coil region" evidence="1">
    <location>
        <begin position="48"/>
        <end position="82"/>
    </location>
</feature>
<feature type="coiled-coil region" evidence="1">
    <location>
        <begin position="145"/>
        <end position="174"/>
    </location>
</feature>
<protein>
    <submittedName>
        <fullName evidence="2">Uncharacterized protein</fullName>
    </submittedName>
</protein>
<organism evidence="2 3">
    <name type="scientific">Taxus chinensis</name>
    <name type="common">Chinese yew</name>
    <name type="synonym">Taxus wallichiana var. chinensis</name>
    <dbReference type="NCBI Taxonomy" id="29808"/>
    <lineage>
        <taxon>Eukaryota</taxon>
        <taxon>Viridiplantae</taxon>
        <taxon>Streptophyta</taxon>
        <taxon>Embryophyta</taxon>
        <taxon>Tracheophyta</taxon>
        <taxon>Spermatophyta</taxon>
        <taxon>Pinopsida</taxon>
        <taxon>Pinidae</taxon>
        <taxon>Conifers II</taxon>
        <taxon>Cupressales</taxon>
        <taxon>Taxaceae</taxon>
        <taxon>Taxus</taxon>
    </lineage>
</organism>
<gene>
    <name evidence="2" type="ORF">KI387_000532</name>
</gene>
<evidence type="ECO:0000313" key="2">
    <source>
        <dbReference type="EMBL" id="KAH9328424.1"/>
    </source>
</evidence>
<comment type="caution">
    <text evidence="2">The sequence shown here is derived from an EMBL/GenBank/DDBJ whole genome shotgun (WGS) entry which is preliminary data.</text>
</comment>
<keyword evidence="1" id="KW-0175">Coiled coil</keyword>
<name>A0AA38GT64_TAXCH</name>
<sequence length="230" mass="26526">LKEIKRDVEKLGELIEAISKMRERSIVVLEIKKGVKWPIKPLVEKRQKEQLRKTIKRQEKELNKMEKMMRKLEKEVTNEVVQRLNEEEIIASFIACLEEEQGSVRVEQQSEEGKELINGASQGVQRPENFKSDSVFVCVNASTKREEGKARYDALNEEKENTNEEKQKEEICEQVQAHYGSVKGESAAVNVMKGSWRALTSMWSWISGEDEVKTKAKARETLASEEINED</sequence>
<dbReference type="Proteomes" id="UP000824469">
    <property type="component" value="Unassembled WGS sequence"/>
</dbReference>
<reference evidence="2 3" key="1">
    <citation type="journal article" date="2021" name="Nat. Plants">
        <title>The Taxus genome provides insights into paclitaxel biosynthesis.</title>
        <authorList>
            <person name="Xiong X."/>
            <person name="Gou J."/>
            <person name="Liao Q."/>
            <person name="Li Y."/>
            <person name="Zhou Q."/>
            <person name="Bi G."/>
            <person name="Li C."/>
            <person name="Du R."/>
            <person name="Wang X."/>
            <person name="Sun T."/>
            <person name="Guo L."/>
            <person name="Liang H."/>
            <person name="Lu P."/>
            <person name="Wu Y."/>
            <person name="Zhang Z."/>
            <person name="Ro D.K."/>
            <person name="Shang Y."/>
            <person name="Huang S."/>
            <person name="Yan J."/>
        </authorList>
    </citation>
    <scope>NUCLEOTIDE SEQUENCE [LARGE SCALE GENOMIC DNA]</scope>
    <source>
        <strain evidence="2">Ta-2019</strain>
    </source>
</reference>
<proteinExistence type="predicted"/>
<dbReference type="AlphaFoldDB" id="A0AA38GT64"/>
<evidence type="ECO:0000313" key="3">
    <source>
        <dbReference type="Proteomes" id="UP000824469"/>
    </source>
</evidence>
<feature type="non-terminal residue" evidence="2">
    <location>
        <position position="1"/>
    </location>
</feature>
<accession>A0AA38GT64</accession>
<evidence type="ECO:0000256" key="1">
    <source>
        <dbReference type="SAM" id="Coils"/>
    </source>
</evidence>